<gene>
    <name evidence="1" type="ORF">SBAD_LOCUS3230</name>
</gene>
<dbReference type="Proteomes" id="UP000270296">
    <property type="component" value="Unassembled WGS sequence"/>
</dbReference>
<organism evidence="3">
    <name type="scientific">Soboliphyme baturini</name>
    <dbReference type="NCBI Taxonomy" id="241478"/>
    <lineage>
        <taxon>Eukaryota</taxon>
        <taxon>Metazoa</taxon>
        <taxon>Ecdysozoa</taxon>
        <taxon>Nematoda</taxon>
        <taxon>Enoplea</taxon>
        <taxon>Dorylaimia</taxon>
        <taxon>Dioctophymatida</taxon>
        <taxon>Dioctophymatoidea</taxon>
        <taxon>Soboliphymatidae</taxon>
        <taxon>Soboliphyme</taxon>
    </lineage>
</organism>
<protein>
    <submittedName>
        <fullName evidence="1 3">Uncharacterized protein</fullName>
    </submittedName>
</protein>
<evidence type="ECO:0000313" key="1">
    <source>
        <dbReference type="EMBL" id="VDP00458.1"/>
    </source>
</evidence>
<evidence type="ECO:0000313" key="2">
    <source>
        <dbReference type="Proteomes" id="UP000270296"/>
    </source>
</evidence>
<accession>A0A183IHY5</accession>
<reference evidence="1 2" key="2">
    <citation type="submission" date="2018-11" db="EMBL/GenBank/DDBJ databases">
        <authorList>
            <consortium name="Pathogen Informatics"/>
        </authorList>
    </citation>
    <scope>NUCLEOTIDE SEQUENCE [LARGE SCALE GENOMIC DNA]</scope>
</reference>
<dbReference type="WBParaSite" id="SBAD_0000338401-mRNA-1">
    <property type="protein sequence ID" value="SBAD_0000338401-mRNA-1"/>
    <property type="gene ID" value="SBAD_0000338401"/>
</dbReference>
<dbReference type="EMBL" id="UZAM01007636">
    <property type="protein sequence ID" value="VDP00458.1"/>
    <property type="molecule type" value="Genomic_DNA"/>
</dbReference>
<name>A0A183IHY5_9BILA</name>
<evidence type="ECO:0000313" key="3">
    <source>
        <dbReference type="WBParaSite" id="SBAD_0000338401-mRNA-1"/>
    </source>
</evidence>
<dbReference type="AlphaFoldDB" id="A0A183IHY5"/>
<reference evidence="3" key="1">
    <citation type="submission" date="2016-06" db="UniProtKB">
        <authorList>
            <consortium name="WormBaseParasite"/>
        </authorList>
    </citation>
    <scope>IDENTIFICATION</scope>
</reference>
<proteinExistence type="predicted"/>
<keyword evidence="2" id="KW-1185">Reference proteome</keyword>
<sequence>MVDDDDVENGAALNSLNVSDHGKLQNRYLCEKEAVSTLKTQILSYEHLLRNLEKTLLLYSS</sequence>